<keyword evidence="12" id="KW-1185">Reference proteome</keyword>
<evidence type="ECO:0000313" key="12">
    <source>
        <dbReference type="Proteomes" id="UP000309038"/>
    </source>
</evidence>
<comment type="cofactor">
    <cofactor evidence="1 9">
        <name>heme</name>
        <dbReference type="ChEBI" id="CHEBI:30413"/>
    </cofactor>
</comment>
<feature type="binding site" description="axial binding residue" evidence="9">
    <location>
        <position position="381"/>
    </location>
    <ligand>
        <name>heme</name>
        <dbReference type="ChEBI" id="CHEBI:30413"/>
    </ligand>
    <ligandPart>
        <name>Fe</name>
        <dbReference type="ChEBI" id="CHEBI:18248"/>
    </ligandPart>
</feature>
<evidence type="ECO:0000256" key="2">
    <source>
        <dbReference type="ARBA" id="ARBA00005179"/>
    </source>
</evidence>
<evidence type="ECO:0000256" key="7">
    <source>
        <dbReference type="ARBA" id="ARBA00023004"/>
    </source>
</evidence>
<gene>
    <name evidence="11" type="ORF">EW026_g4829</name>
</gene>
<comment type="pathway">
    <text evidence="2">Secondary metabolite biosynthesis.</text>
</comment>
<dbReference type="GO" id="GO:0016705">
    <property type="term" value="F:oxidoreductase activity, acting on paired donors, with incorporation or reduction of molecular oxygen"/>
    <property type="evidence" value="ECO:0007669"/>
    <property type="project" value="InterPro"/>
</dbReference>
<evidence type="ECO:0000256" key="4">
    <source>
        <dbReference type="ARBA" id="ARBA00022617"/>
    </source>
</evidence>
<dbReference type="GO" id="GO:0020037">
    <property type="term" value="F:heme binding"/>
    <property type="evidence" value="ECO:0007669"/>
    <property type="project" value="InterPro"/>
</dbReference>
<dbReference type="GO" id="GO:0004497">
    <property type="term" value="F:monooxygenase activity"/>
    <property type="evidence" value="ECO:0007669"/>
    <property type="project" value="UniProtKB-KW"/>
</dbReference>
<dbReference type="PANTHER" id="PTHR24305">
    <property type="entry name" value="CYTOCHROME P450"/>
    <property type="match status" value="1"/>
</dbReference>
<dbReference type="InterPro" id="IPR001128">
    <property type="entry name" value="Cyt_P450"/>
</dbReference>
<dbReference type="PROSITE" id="PS00086">
    <property type="entry name" value="CYTOCHROME_P450"/>
    <property type="match status" value="1"/>
</dbReference>
<evidence type="ECO:0000256" key="3">
    <source>
        <dbReference type="ARBA" id="ARBA00010617"/>
    </source>
</evidence>
<sequence>MLHKSGYNYPKNAEATVGAGLVSGHVHQRQRKLMSPAFTAPQLKSFLPLFRRISGKMCQQWNEEYFAKSSESQKIAVNQWLARVTLDAIGEAAFDFQFGALDNDQNEVSETYKNMFADSVMHPSMWNTIFRSFWRYMPSTVLEYIAYIPTREYLRFRGAMQVIGRVSKQLVDEKTKSYSAGDDTRKDAMSVLVRANISENPKTRISEEEMVAQMAVLTLAGHETTANTASWFLWELAKHPEFQDKLREEIFAVRSQISARGDSELTVEDLDGMVYLPAAMKETLRFHPIAFHLSREAAKDDIIPLSKPVYGKSGETMSEIPVTAGQNILISICAYNRLTDVWGKDANEWNPMRFVDASDEKQVKVGILANLMTFSAGVRGCIGWRFSVIEMQAIMFDLIENFKFALAEDKPEILRVPMGIMGPMVKGKMHEGVQLPLRVTPLN</sequence>
<protein>
    <recommendedName>
        <fullName evidence="13">Cytochrome P450</fullName>
    </recommendedName>
</protein>
<proteinExistence type="inferred from homology"/>
<dbReference type="PANTHER" id="PTHR24305:SF166">
    <property type="entry name" value="CYTOCHROME P450 12A4, MITOCHONDRIAL-RELATED"/>
    <property type="match status" value="1"/>
</dbReference>
<dbReference type="PRINTS" id="PR00463">
    <property type="entry name" value="EP450I"/>
</dbReference>
<evidence type="ECO:0000256" key="1">
    <source>
        <dbReference type="ARBA" id="ARBA00001971"/>
    </source>
</evidence>
<evidence type="ECO:0000313" key="11">
    <source>
        <dbReference type="EMBL" id="THG97102.1"/>
    </source>
</evidence>
<dbReference type="InterPro" id="IPR050121">
    <property type="entry name" value="Cytochrome_P450_monoxygenase"/>
</dbReference>
<dbReference type="InterPro" id="IPR017972">
    <property type="entry name" value="Cyt_P450_CS"/>
</dbReference>
<evidence type="ECO:0000256" key="10">
    <source>
        <dbReference type="RuleBase" id="RU000461"/>
    </source>
</evidence>
<dbReference type="Proteomes" id="UP000309038">
    <property type="component" value="Unassembled WGS sequence"/>
</dbReference>
<keyword evidence="6 10" id="KW-0560">Oxidoreductase</keyword>
<comment type="similarity">
    <text evidence="3 10">Belongs to the cytochrome P450 family.</text>
</comment>
<dbReference type="Gene3D" id="1.10.630.10">
    <property type="entry name" value="Cytochrome P450"/>
    <property type="match status" value="1"/>
</dbReference>
<accession>A0A4V3XA80</accession>
<reference evidence="11 12" key="1">
    <citation type="submission" date="2019-02" db="EMBL/GenBank/DDBJ databases">
        <title>Genome sequencing of the rare red list fungi Phlebia centrifuga.</title>
        <authorList>
            <person name="Buettner E."/>
            <person name="Kellner H."/>
        </authorList>
    </citation>
    <scope>NUCLEOTIDE SEQUENCE [LARGE SCALE GENOMIC DNA]</scope>
    <source>
        <strain evidence="11 12">DSM 108282</strain>
    </source>
</reference>
<evidence type="ECO:0000256" key="9">
    <source>
        <dbReference type="PIRSR" id="PIRSR602401-1"/>
    </source>
</evidence>
<organism evidence="11 12">
    <name type="scientific">Hermanssonia centrifuga</name>
    <dbReference type="NCBI Taxonomy" id="98765"/>
    <lineage>
        <taxon>Eukaryota</taxon>
        <taxon>Fungi</taxon>
        <taxon>Dikarya</taxon>
        <taxon>Basidiomycota</taxon>
        <taxon>Agaricomycotina</taxon>
        <taxon>Agaricomycetes</taxon>
        <taxon>Polyporales</taxon>
        <taxon>Meruliaceae</taxon>
        <taxon>Hermanssonia</taxon>
    </lineage>
</organism>
<dbReference type="InterPro" id="IPR036396">
    <property type="entry name" value="Cyt_P450_sf"/>
</dbReference>
<dbReference type="InterPro" id="IPR002401">
    <property type="entry name" value="Cyt_P450_E_grp-I"/>
</dbReference>
<evidence type="ECO:0008006" key="13">
    <source>
        <dbReference type="Google" id="ProtNLM"/>
    </source>
</evidence>
<dbReference type="AlphaFoldDB" id="A0A4V3XA80"/>
<evidence type="ECO:0000256" key="6">
    <source>
        <dbReference type="ARBA" id="ARBA00023002"/>
    </source>
</evidence>
<keyword evidence="4 9" id="KW-0349">Heme</keyword>
<dbReference type="GO" id="GO:0005506">
    <property type="term" value="F:iron ion binding"/>
    <property type="evidence" value="ECO:0007669"/>
    <property type="project" value="InterPro"/>
</dbReference>
<comment type="caution">
    <text evidence="11">The sequence shown here is derived from an EMBL/GenBank/DDBJ whole genome shotgun (WGS) entry which is preliminary data.</text>
</comment>
<evidence type="ECO:0000256" key="8">
    <source>
        <dbReference type="ARBA" id="ARBA00023033"/>
    </source>
</evidence>
<keyword evidence="7 9" id="KW-0408">Iron</keyword>
<dbReference type="SUPFAM" id="SSF48264">
    <property type="entry name" value="Cytochrome P450"/>
    <property type="match status" value="1"/>
</dbReference>
<keyword evidence="5 9" id="KW-0479">Metal-binding</keyword>
<dbReference type="PRINTS" id="PR00385">
    <property type="entry name" value="P450"/>
</dbReference>
<name>A0A4V3XA80_9APHY</name>
<dbReference type="Pfam" id="PF00067">
    <property type="entry name" value="p450"/>
    <property type="match status" value="1"/>
</dbReference>
<dbReference type="EMBL" id="SGPJ01000188">
    <property type="protein sequence ID" value="THG97102.1"/>
    <property type="molecule type" value="Genomic_DNA"/>
</dbReference>
<keyword evidence="8 10" id="KW-0503">Monooxygenase</keyword>
<evidence type="ECO:0000256" key="5">
    <source>
        <dbReference type="ARBA" id="ARBA00022723"/>
    </source>
</evidence>